<evidence type="ECO:0000256" key="1">
    <source>
        <dbReference type="SAM" id="MobiDB-lite"/>
    </source>
</evidence>
<comment type="caution">
    <text evidence="2">The sequence shown here is derived from an EMBL/GenBank/DDBJ whole genome shotgun (WGS) entry which is preliminary data.</text>
</comment>
<feature type="region of interest" description="Disordered" evidence="1">
    <location>
        <begin position="1"/>
        <end position="49"/>
    </location>
</feature>
<evidence type="ECO:0000313" key="2">
    <source>
        <dbReference type="EMBL" id="GJT35523.1"/>
    </source>
</evidence>
<dbReference type="Proteomes" id="UP001151760">
    <property type="component" value="Unassembled WGS sequence"/>
</dbReference>
<organism evidence="2 3">
    <name type="scientific">Tanacetum coccineum</name>
    <dbReference type="NCBI Taxonomy" id="301880"/>
    <lineage>
        <taxon>Eukaryota</taxon>
        <taxon>Viridiplantae</taxon>
        <taxon>Streptophyta</taxon>
        <taxon>Embryophyta</taxon>
        <taxon>Tracheophyta</taxon>
        <taxon>Spermatophyta</taxon>
        <taxon>Magnoliopsida</taxon>
        <taxon>eudicotyledons</taxon>
        <taxon>Gunneridae</taxon>
        <taxon>Pentapetalae</taxon>
        <taxon>asterids</taxon>
        <taxon>campanulids</taxon>
        <taxon>Asterales</taxon>
        <taxon>Asteraceae</taxon>
        <taxon>Asteroideae</taxon>
        <taxon>Anthemideae</taxon>
        <taxon>Anthemidinae</taxon>
        <taxon>Tanacetum</taxon>
    </lineage>
</organism>
<reference evidence="2" key="2">
    <citation type="submission" date="2022-01" db="EMBL/GenBank/DDBJ databases">
        <authorList>
            <person name="Yamashiro T."/>
            <person name="Shiraishi A."/>
            <person name="Satake H."/>
            <person name="Nakayama K."/>
        </authorList>
    </citation>
    <scope>NUCLEOTIDE SEQUENCE</scope>
</reference>
<evidence type="ECO:0000313" key="3">
    <source>
        <dbReference type="Proteomes" id="UP001151760"/>
    </source>
</evidence>
<dbReference type="EMBL" id="BQNB010015057">
    <property type="protein sequence ID" value="GJT35523.1"/>
    <property type="molecule type" value="Genomic_DNA"/>
</dbReference>
<gene>
    <name evidence="2" type="ORF">Tco_0925942</name>
</gene>
<accession>A0ABQ5DAB5</accession>
<proteinExistence type="predicted"/>
<protein>
    <submittedName>
        <fullName evidence="2">Uncharacterized protein</fullName>
    </submittedName>
</protein>
<sequence length="66" mass="6884">MTLRDPNNDSTFSGGGDDEGSAAANSVMHALADGDRGVRHQQIEADPSLVPLAPHQKLNGISMAQN</sequence>
<reference evidence="2" key="1">
    <citation type="journal article" date="2022" name="Int. J. Mol. Sci.">
        <title>Draft Genome of Tanacetum Coccineum: Genomic Comparison of Closely Related Tanacetum-Family Plants.</title>
        <authorList>
            <person name="Yamashiro T."/>
            <person name="Shiraishi A."/>
            <person name="Nakayama K."/>
            <person name="Satake H."/>
        </authorList>
    </citation>
    <scope>NUCLEOTIDE SEQUENCE</scope>
</reference>
<feature type="compositionally biased region" description="Basic and acidic residues" evidence="1">
    <location>
        <begin position="32"/>
        <end position="43"/>
    </location>
</feature>
<keyword evidence="3" id="KW-1185">Reference proteome</keyword>
<name>A0ABQ5DAB5_9ASTR</name>